<dbReference type="PANTHER" id="PTHR22749:SF6">
    <property type="entry name" value="RIBOFLAVIN KINASE"/>
    <property type="match status" value="1"/>
</dbReference>
<dbReference type="InterPro" id="IPR015865">
    <property type="entry name" value="Riboflavin_kinase_bac/euk"/>
</dbReference>
<evidence type="ECO:0000256" key="3">
    <source>
        <dbReference type="ARBA" id="ARBA00022630"/>
    </source>
</evidence>
<evidence type="ECO:0000256" key="7">
    <source>
        <dbReference type="ARBA" id="ARBA00022840"/>
    </source>
</evidence>
<feature type="compositionally biased region" description="Basic and acidic residues" evidence="8">
    <location>
        <begin position="36"/>
        <end position="47"/>
    </location>
</feature>
<evidence type="ECO:0000256" key="5">
    <source>
        <dbReference type="ARBA" id="ARBA00022679"/>
    </source>
</evidence>
<evidence type="ECO:0000256" key="6">
    <source>
        <dbReference type="ARBA" id="ARBA00022741"/>
    </source>
</evidence>
<dbReference type="UniPathway" id="UPA00276">
    <property type="reaction ID" value="UER00406"/>
</dbReference>
<dbReference type="Gene3D" id="3.40.50.150">
    <property type="entry name" value="Vaccinia Virus protein VP39"/>
    <property type="match status" value="1"/>
</dbReference>
<feature type="compositionally biased region" description="Low complexity" evidence="8">
    <location>
        <begin position="22"/>
        <end position="35"/>
    </location>
</feature>
<feature type="region of interest" description="Disordered" evidence="8">
    <location>
        <begin position="1"/>
        <end position="47"/>
    </location>
</feature>
<dbReference type="Pfam" id="PF09493">
    <property type="entry name" value="DUF2389"/>
    <property type="match status" value="1"/>
</dbReference>
<proteinExistence type="predicted"/>
<evidence type="ECO:0000313" key="10">
    <source>
        <dbReference type="EMBL" id="CAE0193432.1"/>
    </source>
</evidence>
<dbReference type="EMBL" id="CP151501">
    <property type="protein sequence ID" value="WZN58617.1"/>
    <property type="molecule type" value="Genomic_DNA"/>
</dbReference>
<accession>A0A7S3CDU0</accession>
<protein>
    <recommendedName>
        <fullName evidence="2">riboflavin kinase</fullName>
        <ecNumber evidence="2">2.7.1.26</ecNumber>
    </recommendedName>
</protein>
<reference evidence="11 12" key="2">
    <citation type="submission" date="2024-03" db="EMBL/GenBank/DDBJ databases">
        <title>Complete genome sequence of the green alga Chloropicon roscoffensis RCC1871.</title>
        <authorList>
            <person name="Lemieux C."/>
            <person name="Pombert J.-F."/>
            <person name="Otis C."/>
            <person name="Turmel M."/>
        </authorList>
    </citation>
    <scope>NUCLEOTIDE SEQUENCE [LARGE SCALE GENOMIC DNA]</scope>
    <source>
        <strain evidence="11 12">RCC1871</strain>
    </source>
</reference>
<dbReference type="GO" id="GO:0005524">
    <property type="term" value="F:ATP binding"/>
    <property type="evidence" value="ECO:0007669"/>
    <property type="project" value="UniProtKB-KW"/>
</dbReference>
<dbReference type="AlphaFoldDB" id="A0A7S3CDU0"/>
<keyword evidence="11" id="KW-0418">Kinase</keyword>
<evidence type="ECO:0000256" key="2">
    <source>
        <dbReference type="ARBA" id="ARBA00012105"/>
    </source>
</evidence>
<gene>
    <name evidence="10" type="ORF">CROS1456_LOCUS6522</name>
    <name evidence="11" type="ORF">HKI87_01g01410</name>
</gene>
<dbReference type="PANTHER" id="PTHR22749">
    <property type="entry name" value="RIBOFLAVIN KINASE/FMN ADENYLYLTRANSFERASE"/>
    <property type="match status" value="1"/>
</dbReference>
<feature type="domain" description="Riboflavin kinase" evidence="9">
    <location>
        <begin position="264"/>
        <end position="405"/>
    </location>
</feature>
<dbReference type="GO" id="GO:0009398">
    <property type="term" value="P:FMN biosynthetic process"/>
    <property type="evidence" value="ECO:0007669"/>
    <property type="project" value="UniProtKB-UniPathway"/>
</dbReference>
<evidence type="ECO:0000313" key="11">
    <source>
        <dbReference type="EMBL" id="WZN58617.1"/>
    </source>
</evidence>
<keyword evidence="6" id="KW-0547">Nucleotide-binding</keyword>
<keyword evidence="4" id="KW-0288">FMN</keyword>
<evidence type="ECO:0000313" key="12">
    <source>
        <dbReference type="Proteomes" id="UP001472866"/>
    </source>
</evidence>
<evidence type="ECO:0000256" key="1">
    <source>
        <dbReference type="ARBA" id="ARBA00005201"/>
    </source>
</evidence>
<keyword evidence="12" id="KW-1185">Reference proteome</keyword>
<feature type="compositionally biased region" description="Gly residues" evidence="8">
    <location>
        <begin position="1"/>
        <end position="11"/>
    </location>
</feature>
<dbReference type="InterPro" id="IPR012663">
    <property type="entry name" value="CHP02450_Tryp"/>
</dbReference>
<keyword evidence="3" id="KW-0285">Flavoprotein</keyword>
<dbReference type="InterPro" id="IPR029063">
    <property type="entry name" value="SAM-dependent_MTases_sf"/>
</dbReference>
<dbReference type="GO" id="GO:0009231">
    <property type="term" value="P:riboflavin biosynthetic process"/>
    <property type="evidence" value="ECO:0007669"/>
    <property type="project" value="InterPro"/>
</dbReference>
<evidence type="ECO:0000256" key="8">
    <source>
        <dbReference type="SAM" id="MobiDB-lite"/>
    </source>
</evidence>
<comment type="pathway">
    <text evidence="1">Cofactor biosynthesis; FMN biosynthesis; FMN from riboflavin (ATP route): step 1/1.</text>
</comment>
<dbReference type="GO" id="GO:0008531">
    <property type="term" value="F:riboflavin kinase activity"/>
    <property type="evidence" value="ECO:0007669"/>
    <property type="project" value="UniProtKB-EC"/>
</dbReference>
<dbReference type="Gene3D" id="2.40.30.30">
    <property type="entry name" value="Riboflavin kinase-like"/>
    <property type="match status" value="1"/>
</dbReference>
<evidence type="ECO:0000259" key="9">
    <source>
        <dbReference type="SMART" id="SM00904"/>
    </source>
</evidence>
<organism evidence="10">
    <name type="scientific">Chloropicon roscoffensis</name>
    <dbReference type="NCBI Taxonomy" id="1461544"/>
    <lineage>
        <taxon>Eukaryota</taxon>
        <taxon>Viridiplantae</taxon>
        <taxon>Chlorophyta</taxon>
        <taxon>Chloropicophyceae</taxon>
        <taxon>Chloropicales</taxon>
        <taxon>Chloropicaceae</taxon>
        <taxon>Chloropicon</taxon>
    </lineage>
</organism>
<reference evidence="10" key="1">
    <citation type="submission" date="2021-01" db="EMBL/GenBank/DDBJ databases">
        <authorList>
            <person name="Corre E."/>
            <person name="Pelletier E."/>
            <person name="Niang G."/>
            <person name="Scheremetjew M."/>
            <person name="Finn R."/>
            <person name="Kale V."/>
            <person name="Holt S."/>
            <person name="Cochrane G."/>
            <person name="Meng A."/>
            <person name="Brown T."/>
            <person name="Cohen L."/>
        </authorList>
    </citation>
    <scope>NUCLEOTIDE SEQUENCE</scope>
    <source>
        <strain evidence="10">RCC1871</strain>
    </source>
</reference>
<keyword evidence="5" id="KW-0808">Transferase</keyword>
<dbReference type="InterPro" id="IPR023468">
    <property type="entry name" value="Riboflavin_kinase"/>
</dbReference>
<dbReference type="SMART" id="SM00904">
    <property type="entry name" value="Flavokinase"/>
    <property type="match status" value="1"/>
</dbReference>
<dbReference type="Pfam" id="PF01687">
    <property type="entry name" value="Flavokinase"/>
    <property type="match status" value="1"/>
</dbReference>
<dbReference type="SUPFAM" id="SSF53335">
    <property type="entry name" value="S-adenosyl-L-methionine-dependent methyltransferases"/>
    <property type="match status" value="1"/>
</dbReference>
<sequence>MVRTGGKGLGARCGPEAGTLNRRSPAGGSRAAAHRAVAERESRTRGPCERIRTKRRGWCACRAAGNGANDGANPYGNLAWQLELDPAIAEAGRAVKSLLIGPGATHVIQALGLTDAVVVDTNKQGTLRLPVPEGGVLGNESGVRVWKGDFLELPDFFAPFDQIVMCSCFEGEWASSDGFQDKRPGEAVGRIDDDFATAWLCKCADLLRPGGIVVFQELLLGDNSKAMKTFGEIAGLVSEKLPYQFAGVAEGNSLCLRLPEDYHFSGSPLRLKSKVVHGFQRGSKQLGFPTANLHVPTIETQISGLKRGVYFGWAKVNFKDKARSRELGTAPRKVVVNVGQRPSFEDGTDVTIEVHVIGEVVEDFYGEEMRVVLLGFIRPEMKFDGIQGLVSRIRRDIGIGSKMLDVDAHKAFAVDAFVNGRNASYSYKAFEINGKWTTSKKVLGWTLFRIVALRKNRETGEKQVELMAVCDKSKRLFVDKKALKKDPNWQPGWFDP</sequence>
<name>A0A7S3CDU0_9CHLO</name>
<evidence type="ECO:0000256" key="4">
    <source>
        <dbReference type="ARBA" id="ARBA00022643"/>
    </source>
</evidence>
<dbReference type="EC" id="2.7.1.26" evidence="2"/>
<keyword evidence="7" id="KW-0067">ATP-binding</keyword>
<dbReference type="Proteomes" id="UP001472866">
    <property type="component" value="Chromosome 01"/>
</dbReference>
<dbReference type="InterPro" id="IPR023465">
    <property type="entry name" value="Riboflavin_kinase_dom_sf"/>
</dbReference>
<dbReference type="SUPFAM" id="SSF82114">
    <property type="entry name" value="Riboflavin kinase-like"/>
    <property type="match status" value="1"/>
</dbReference>
<dbReference type="EMBL" id="HBHZ01008426">
    <property type="protein sequence ID" value="CAE0193432.1"/>
    <property type="molecule type" value="Transcribed_RNA"/>
</dbReference>